<keyword evidence="5" id="KW-1185">Reference proteome</keyword>
<gene>
    <name evidence="4" type="ORF">HU200_003272</name>
</gene>
<keyword evidence="2" id="KW-0539">Nucleus</keyword>
<dbReference type="InterPro" id="IPR036600">
    <property type="entry name" value="PAH_sf"/>
</dbReference>
<comment type="subcellular location">
    <subcellularLocation>
        <location evidence="1">Nucleus</location>
    </subcellularLocation>
</comment>
<dbReference type="SUPFAM" id="SSF47762">
    <property type="entry name" value="PAH2 domain"/>
    <property type="match status" value="1"/>
</dbReference>
<feature type="compositionally biased region" description="Polar residues" evidence="3">
    <location>
        <begin position="1"/>
        <end position="10"/>
    </location>
</feature>
<comment type="caution">
    <text evidence="4">The sequence shown here is derived from an EMBL/GenBank/DDBJ whole genome shotgun (WGS) entry which is preliminary data.</text>
</comment>
<feature type="region of interest" description="Disordered" evidence="3">
    <location>
        <begin position="494"/>
        <end position="523"/>
    </location>
</feature>
<dbReference type="EMBL" id="JACEFO010000191">
    <property type="protein sequence ID" value="KAF8776555.1"/>
    <property type="molecule type" value="Genomic_DNA"/>
</dbReference>
<dbReference type="OrthoDB" id="671040at2759"/>
<protein>
    <submittedName>
        <fullName evidence="4">Uncharacterized protein</fullName>
    </submittedName>
</protein>
<name>A0A835FV97_9POAL</name>
<evidence type="ECO:0000256" key="2">
    <source>
        <dbReference type="ARBA" id="ARBA00023242"/>
    </source>
</evidence>
<accession>A0A835FV97</accession>
<evidence type="ECO:0000256" key="3">
    <source>
        <dbReference type="SAM" id="MobiDB-lite"/>
    </source>
</evidence>
<feature type="compositionally biased region" description="Basic residues" evidence="3">
    <location>
        <begin position="126"/>
        <end position="139"/>
    </location>
</feature>
<feature type="compositionally biased region" description="Basic residues" evidence="3">
    <location>
        <begin position="258"/>
        <end position="271"/>
    </location>
</feature>
<feature type="region of interest" description="Disordered" evidence="3">
    <location>
        <begin position="245"/>
        <end position="295"/>
    </location>
</feature>
<evidence type="ECO:0000313" key="4">
    <source>
        <dbReference type="EMBL" id="KAF8776555.1"/>
    </source>
</evidence>
<evidence type="ECO:0000256" key="1">
    <source>
        <dbReference type="ARBA" id="ARBA00004123"/>
    </source>
</evidence>
<feature type="region of interest" description="Disordered" evidence="3">
    <location>
        <begin position="114"/>
        <end position="166"/>
    </location>
</feature>
<evidence type="ECO:0000313" key="5">
    <source>
        <dbReference type="Proteomes" id="UP000636709"/>
    </source>
</evidence>
<dbReference type="GO" id="GO:0005634">
    <property type="term" value="C:nucleus"/>
    <property type="evidence" value="ECO:0007669"/>
    <property type="project" value="UniProtKB-SubCell"/>
</dbReference>
<feature type="region of interest" description="Disordered" evidence="3">
    <location>
        <begin position="307"/>
        <end position="372"/>
    </location>
</feature>
<feature type="compositionally biased region" description="Basic and acidic residues" evidence="3">
    <location>
        <begin position="307"/>
        <end position="325"/>
    </location>
</feature>
<dbReference type="AlphaFoldDB" id="A0A835FV97"/>
<proteinExistence type="predicted"/>
<dbReference type="Proteomes" id="UP000636709">
    <property type="component" value="Unassembled WGS sequence"/>
</dbReference>
<reference evidence="4" key="1">
    <citation type="submission" date="2020-07" db="EMBL/GenBank/DDBJ databases">
        <title>Genome sequence and genetic diversity analysis of an under-domesticated orphan crop, white fonio (Digitaria exilis).</title>
        <authorList>
            <person name="Bennetzen J.L."/>
            <person name="Chen S."/>
            <person name="Ma X."/>
            <person name="Wang X."/>
            <person name="Yssel A.E.J."/>
            <person name="Chaluvadi S.R."/>
            <person name="Johnson M."/>
            <person name="Gangashetty P."/>
            <person name="Hamidou F."/>
            <person name="Sanogo M.D."/>
            <person name="Zwaenepoel A."/>
            <person name="Wallace J."/>
            <person name="Van De Peer Y."/>
            <person name="Van Deynze A."/>
        </authorList>
    </citation>
    <scope>NUCLEOTIDE SEQUENCE</scope>
    <source>
        <tissue evidence="4">Leaves</tissue>
    </source>
</reference>
<feature type="region of interest" description="Disordered" evidence="3">
    <location>
        <begin position="1"/>
        <end position="33"/>
    </location>
</feature>
<dbReference type="GO" id="GO:0006355">
    <property type="term" value="P:regulation of DNA-templated transcription"/>
    <property type="evidence" value="ECO:0007669"/>
    <property type="project" value="InterPro"/>
</dbReference>
<sequence>MADQQQSTADDTMADQKEKPIQTAMGNHQHHPLPLGEAAAARYSTEQVGEALALLKEITARLHGTPGVRDEVLGLLVGLGDGHGDTRAAASRAAALLRGHPGVVDRFNAFLAGAPPPPPESLAVTRPRRSTTATRRRRPSSVPAEEKPDVSLVSATSGAGDHNRRALDDPRHVEAIAFEKKVEEIAGKEAWNELVELLDDVSKDEEMDAGEIYRLAMGVLGPAAHACGGLLHEFATRFLPGMKEWEAQQQQQEEARRRQAAAKKKTTTKRRAAGDDRRQHALHAGGSSGGGAHQFDANAVTPEIVKKGRADNGDHRRHDDIDSHTPKVRIKKPRADDAVFSGSHASPPQGLPEGDIDKKPRRRVAPAPEENDPNAMFRRFRELWVFYTHYSTMAEIIARAKELLAMDAGELPLTVEEQFPRRRHREFLETYYAGHWGKLKAKLEGGGTTTAAALDAVLESLRRKEEEAVAEEVSQRRMQDAARAIERLHGLVTDIVRKEEQRQRPDASDGGASGAERHMGSRR</sequence>
<feature type="compositionally biased region" description="Basic and acidic residues" evidence="3">
    <location>
        <begin position="494"/>
        <end position="507"/>
    </location>
</feature>
<organism evidence="4 5">
    <name type="scientific">Digitaria exilis</name>
    <dbReference type="NCBI Taxonomy" id="1010633"/>
    <lineage>
        <taxon>Eukaryota</taxon>
        <taxon>Viridiplantae</taxon>
        <taxon>Streptophyta</taxon>
        <taxon>Embryophyta</taxon>
        <taxon>Tracheophyta</taxon>
        <taxon>Spermatophyta</taxon>
        <taxon>Magnoliopsida</taxon>
        <taxon>Liliopsida</taxon>
        <taxon>Poales</taxon>
        <taxon>Poaceae</taxon>
        <taxon>PACMAD clade</taxon>
        <taxon>Panicoideae</taxon>
        <taxon>Panicodae</taxon>
        <taxon>Paniceae</taxon>
        <taxon>Anthephorinae</taxon>
        <taxon>Digitaria</taxon>
    </lineage>
</organism>